<keyword evidence="3" id="KW-1185">Reference proteome</keyword>
<proteinExistence type="predicted"/>
<reference evidence="2" key="2">
    <citation type="journal article" date="2023" name="Commun. Biol.">
        <title>Intrasexual cuticular hydrocarbon dimorphism in a wasp sheds light on hydrocarbon biosynthesis genes in Hymenoptera.</title>
        <authorList>
            <person name="Moris V.C."/>
            <person name="Podsiadlowski L."/>
            <person name="Martin S."/>
            <person name="Oeyen J.P."/>
            <person name="Donath A."/>
            <person name="Petersen M."/>
            <person name="Wilbrandt J."/>
            <person name="Misof B."/>
            <person name="Liedtke D."/>
            <person name="Thamm M."/>
            <person name="Scheiner R."/>
            <person name="Schmitt T."/>
            <person name="Niehuis O."/>
        </authorList>
    </citation>
    <scope>NUCLEOTIDE SEQUENCE</scope>
    <source>
        <strain evidence="2">GBR_01_08_01A</strain>
    </source>
</reference>
<protein>
    <submittedName>
        <fullName evidence="2">Uncharacterized protein</fullName>
    </submittedName>
</protein>
<feature type="compositionally biased region" description="Basic residues" evidence="1">
    <location>
        <begin position="1"/>
        <end position="21"/>
    </location>
</feature>
<accession>A0AAD9RUV6</accession>
<name>A0AAD9RUV6_9HYME</name>
<dbReference type="Proteomes" id="UP001258017">
    <property type="component" value="Unassembled WGS sequence"/>
</dbReference>
<reference evidence="2" key="1">
    <citation type="submission" date="2021-08" db="EMBL/GenBank/DDBJ databases">
        <authorList>
            <person name="Misof B."/>
            <person name="Oliver O."/>
            <person name="Podsiadlowski L."/>
            <person name="Donath A."/>
            <person name="Peters R."/>
            <person name="Mayer C."/>
            <person name="Rust J."/>
            <person name="Gunkel S."/>
            <person name="Lesny P."/>
            <person name="Martin S."/>
            <person name="Oeyen J.P."/>
            <person name="Petersen M."/>
            <person name="Panagiotis P."/>
            <person name="Wilbrandt J."/>
            <person name="Tanja T."/>
        </authorList>
    </citation>
    <scope>NUCLEOTIDE SEQUENCE</scope>
    <source>
        <strain evidence="2">GBR_01_08_01A</strain>
        <tissue evidence="2">Thorax + abdomen</tissue>
    </source>
</reference>
<dbReference type="AlphaFoldDB" id="A0AAD9RUV6"/>
<sequence>MGRSGRRKRVGRKGRKGRRRYGGGGLKVYGAEKSATSGITFGDGPMFVDWKFSGWRLFWLGAIISYVRFVLPGDDEGQKDKEG</sequence>
<evidence type="ECO:0000256" key="1">
    <source>
        <dbReference type="SAM" id="MobiDB-lite"/>
    </source>
</evidence>
<gene>
    <name evidence="2" type="ORF">KPH14_010271</name>
</gene>
<evidence type="ECO:0000313" key="3">
    <source>
        <dbReference type="Proteomes" id="UP001258017"/>
    </source>
</evidence>
<comment type="caution">
    <text evidence="2">The sequence shown here is derived from an EMBL/GenBank/DDBJ whole genome shotgun (WGS) entry which is preliminary data.</text>
</comment>
<dbReference type="EMBL" id="JAIFRP010000021">
    <property type="protein sequence ID" value="KAK2585651.1"/>
    <property type="molecule type" value="Genomic_DNA"/>
</dbReference>
<feature type="region of interest" description="Disordered" evidence="1">
    <location>
        <begin position="1"/>
        <end position="24"/>
    </location>
</feature>
<organism evidence="2 3">
    <name type="scientific">Odynerus spinipes</name>
    <dbReference type="NCBI Taxonomy" id="1348599"/>
    <lineage>
        <taxon>Eukaryota</taxon>
        <taxon>Metazoa</taxon>
        <taxon>Ecdysozoa</taxon>
        <taxon>Arthropoda</taxon>
        <taxon>Hexapoda</taxon>
        <taxon>Insecta</taxon>
        <taxon>Pterygota</taxon>
        <taxon>Neoptera</taxon>
        <taxon>Endopterygota</taxon>
        <taxon>Hymenoptera</taxon>
        <taxon>Apocrita</taxon>
        <taxon>Aculeata</taxon>
        <taxon>Vespoidea</taxon>
        <taxon>Vespidae</taxon>
        <taxon>Eumeninae</taxon>
        <taxon>Odynerus</taxon>
    </lineage>
</organism>
<evidence type="ECO:0000313" key="2">
    <source>
        <dbReference type="EMBL" id="KAK2585651.1"/>
    </source>
</evidence>